<reference evidence="3" key="2">
    <citation type="submission" date="2021-08" db="EMBL/GenBank/DDBJ databases">
        <authorList>
            <person name="Tani A."/>
            <person name="Ola A."/>
            <person name="Ogura Y."/>
            <person name="Katsura K."/>
            <person name="Hayashi T."/>
        </authorList>
    </citation>
    <scope>NUCLEOTIDE SEQUENCE</scope>
    <source>
        <strain evidence="3">JCM 32048</strain>
    </source>
</reference>
<feature type="domain" description="GAF" evidence="1">
    <location>
        <begin position="4"/>
        <end position="124"/>
    </location>
</feature>
<dbReference type="AlphaFoldDB" id="A0AA37M8B7"/>
<evidence type="ECO:0000259" key="1">
    <source>
        <dbReference type="Pfam" id="PF01590"/>
    </source>
</evidence>
<dbReference type="Pfam" id="PF01590">
    <property type="entry name" value="GAF"/>
    <property type="match status" value="1"/>
</dbReference>
<dbReference type="Gene3D" id="3.30.450.40">
    <property type="match status" value="2"/>
</dbReference>
<dbReference type="SUPFAM" id="SSF55781">
    <property type="entry name" value="GAF domain-like"/>
    <property type="match status" value="2"/>
</dbReference>
<keyword evidence="4" id="KW-1185">Reference proteome</keyword>
<name>A0AA37M8B7_9HYPH</name>
<gene>
    <name evidence="3" type="ORF">MPEAHAMD_6776</name>
</gene>
<dbReference type="Pfam" id="PF13185">
    <property type="entry name" value="GAF_2"/>
    <property type="match status" value="1"/>
</dbReference>
<feature type="domain" description="GAF" evidence="2">
    <location>
        <begin position="177"/>
        <end position="301"/>
    </location>
</feature>
<sequence>MLASQACDTPIALVSLLDADRQWFKARVGLDACETPLNQSVCVHALKQRNTLVIPDLLHDERTSHSPLVTADPYLRFYAGARLENPNGVALGTLCVVDKLPRPEGLSEAQANALKALAGQVVAQLELRRAIMERDRALKAYHQAQQQMRADAVRCAALIRAQQAVSMSLGGIKPNISSILRDCLAAVPRADGAALITREDKKLTYDAAIGSAASQASAPKWSAVPFADLCMRTGQPFFSSDIFCDQRADPATVKLSSHRSLIIAPILRNGTNVSCLELCARLPGIFTDDDILTARLFAGVLGGIRME</sequence>
<dbReference type="PANTHER" id="PTHR43102:SF2">
    <property type="entry name" value="GAF DOMAIN-CONTAINING PROTEIN"/>
    <property type="match status" value="1"/>
</dbReference>
<evidence type="ECO:0000313" key="3">
    <source>
        <dbReference type="EMBL" id="GJD66578.1"/>
    </source>
</evidence>
<protein>
    <recommendedName>
        <fullName evidence="1 2">GAF domain-containing protein</fullName>
    </recommendedName>
</protein>
<organism evidence="3 4">
    <name type="scientific">Methylobacterium frigidaeris</name>
    <dbReference type="NCBI Taxonomy" id="2038277"/>
    <lineage>
        <taxon>Bacteria</taxon>
        <taxon>Pseudomonadati</taxon>
        <taxon>Pseudomonadota</taxon>
        <taxon>Alphaproteobacteria</taxon>
        <taxon>Hyphomicrobiales</taxon>
        <taxon>Methylobacteriaceae</taxon>
        <taxon>Methylobacterium</taxon>
    </lineage>
</organism>
<accession>A0AA37M8B7</accession>
<dbReference type="InterPro" id="IPR003018">
    <property type="entry name" value="GAF"/>
</dbReference>
<evidence type="ECO:0000313" key="4">
    <source>
        <dbReference type="Proteomes" id="UP001055286"/>
    </source>
</evidence>
<dbReference type="Proteomes" id="UP001055286">
    <property type="component" value="Unassembled WGS sequence"/>
</dbReference>
<dbReference type="InterPro" id="IPR029016">
    <property type="entry name" value="GAF-like_dom_sf"/>
</dbReference>
<proteinExistence type="predicted"/>
<comment type="caution">
    <text evidence="3">The sequence shown here is derived from an EMBL/GenBank/DDBJ whole genome shotgun (WGS) entry which is preliminary data.</text>
</comment>
<dbReference type="EMBL" id="BPQJ01000070">
    <property type="protein sequence ID" value="GJD66578.1"/>
    <property type="molecule type" value="Genomic_DNA"/>
</dbReference>
<dbReference type="PANTHER" id="PTHR43102">
    <property type="entry name" value="SLR1143 PROTEIN"/>
    <property type="match status" value="1"/>
</dbReference>
<evidence type="ECO:0000259" key="2">
    <source>
        <dbReference type="Pfam" id="PF13185"/>
    </source>
</evidence>
<reference evidence="3" key="1">
    <citation type="journal article" date="2016" name="Front. Microbiol.">
        <title>Genome Sequence of the Piezophilic, Mesophilic Sulfate-Reducing Bacterium Desulfovibrio indicus J2T.</title>
        <authorList>
            <person name="Cao J."/>
            <person name="Maignien L."/>
            <person name="Shao Z."/>
            <person name="Alain K."/>
            <person name="Jebbar M."/>
        </authorList>
    </citation>
    <scope>NUCLEOTIDE SEQUENCE</scope>
    <source>
        <strain evidence="3">JCM 32048</strain>
    </source>
</reference>